<dbReference type="Pfam" id="PF06941">
    <property type="entry name" value="NT5C"/>
    <property type="match status" value="1"/>
</dbReference>
<dbReference type="RefSeq" id="WP_165270766.1">
    <property type="nucleotide sequence ID" value="NZ_JAALLS010000024.1"/>
</dbReference>
<dbReference type="PANTHER" id="PTHR16504">
    <property type="entry name" value="5'(3')-DEOXYRIBONUCLEOTIDASE"/>
    <property type="match status" value="1"/>
</dbReference>
<reference evidence="2 3" key="1">
    <citation type="submission" date="2020-02" db="EMBL/GenBank/DDBJ databases">
        <title>Aliifodinibius halophilus 2W32, complete genome.</title>
        <authorList>
            <person name="Li Y."/>
            <person name="Wu S."/>
        </authorList>
    </citation>
    <scope>NUCLEOTIDE SEQUENCE [LARGE SCALE GENOMIC DNA]</scope>
    <source>
        <strain evidence="2 3">2W32</strain>
    </source>
</reference>
<dbReference type="InterPro" id="IPR023214">
    <property type="entry name" value="HAD_sf"/>
</dbReference>
<comment type="caution">
    <text evidence="2">The sequence shown here is derived from an EMBL/GenBank/DDBJ whole genome shotgun (WGS) entry which is preliminary data.</text>
</comment>
<protein>
    <submittedName>
        <fullName evidence="2">Uncharacterized protein</fullName>
    </submittedName>
</protein>
<dbReference type="InterPro" id="IPR036412">
    <property type="entry name" value="HAD-like_sf"/>
</dbReference>
<evidence type="ECO:0000256" key="1">
    <source>
        <dbReference type="ARBA" id="ARBA00009589"/>
    </source>
</evidence>
<dbReference type="AlphaFoldDB" id="A0A6M1TG03"/>
<dbReference type="SUPFAM" id="SSF56784">
    <property type="entry name" value="HAD-like"/>
    <property type="match status" value="1"/>
</dbReference>
<accession>A0A6M1TG03</accession>
<name>A0A6M1TG03_9BACT</name>
<dbReference type="EMBL" id="JAALLS010000024">
    <property type="protein sequence ID" value="NGP89724.1"/>
    <property type="molecule type" value="Genomic_DNA"/>
</dbReference>
<dbReference type="Proteomes" id="UP000479132">
    <property type="component" value="Unassembled WGS sequence"/>
</dbReference>
<evidence type="ECO:0000313" key="2">
    <source>
        <dbReference type="EMBL" id="NGP89724.1"/>
    </source>
</evidence>
<dbReference type="SFLD" id="SFLDS00003">
    <property type="entry name" value="Haloacid_Dehalogenase"/>
    <property type="match status" value="1"/>
</dbReference>
<dbReference type="PANTHER" id="PTHR16504:SF4">
    <property type="entry name" value="5'(3')-DEOXYRIBONUCLEOTIDASE"/>
    <property type="match status" value="1"/>
</dbReference>
<evidence type="ECO:0000313" key="3">
    <source>
        <dbReference type="Proteomes" id="UP000479132"/>
    </source>
</evidence>
<dbReference type="GO" id="GO:0009223">
    <property type="term" value="P:pyrimidine deoxyribonucleotide catabolic process"/>
    <property type="evidence" value="ECO:0007669"/>
    <property type="project" value="TreeGrafter"/>
</dbReference>
<dbReference type="SFLD" id="SFLDG01126">
    <property type="entry name" value="C1.2:_Nucleotidase_Like"/>
    <property type="match status" value="1"/>
</dbReference>
<proteinExistence type="inferred from homology"/>
<sequence length="146" mass="16867">MEIVYVDMDNVLVDFPWGVEQLSEELKKEYEGDLDEIPNFFSDLPPIDGAIEGFRALSNHYDTYILSTAPWGNPTAWIDKVKWVQRHLPEVGYKRLILSHNKHLNKGDYLIDDRTANGAEDFEGEHIQYGKAPFHDWDAVLNYLLG</sequence>
<dbReference type="SFLD" id="SFLDG01145">
    <property type="entry name" value="C1.2.1"/>
    <property type="match status" value="1"/>
</dbReference>
<comment type="similarity">
    <text evidence="1">Belongs to the 5'(3')-deoxyribonucleotidase family.</text>
</comment>
<dbReference type="InterPro" id="IPR010708">
    <property type="entry name" value="5'(3')-deoxyribonucleotidase"/>
</dbReference>
<keyword evidence="3" id="KW-1185">Reference proteome</keyword>
<gene>
    <name evidence="2" type="ORF">G3569_15305</name>
</gene>
<dbReference type="Gene3D" id="3.40.50.1000">
    <property type="entry name" value="HAD superfamily/HAD-like"/>
    <property type="match status" value="1"/>
</dbReference>
<dbReference type="GO" id="GO:0008253">
    <property type="term" value="F:5'-nucleotidase activity"/>
    <property type="evidence" value="ECO:0007669"/>
    <property type="project" value="InterPro"/>
</dbReference>
<organism evidence="2 3">
    <name type="scientific">Fodinibius halophilus</name>
    <dbReference type="NCBI Taxonomy" id="1736908"/>
    <lineage>
        <taxon>Bacteria</taxon>
        <taxon>Pseudomonadati</taxon>
        <taxon>Balneolota</taxon>
        <taxon>Balneolia</taxon>
        <taxon>Balneolales</taxon>
        <taxon>Balneolaceae</taxon>
        <taxon>Fodinibius</taxon>
    </lineage>
</organism>